<dbReference type="AlphaFoldDB" id="A0AAP2GSX6"/>
<dbReference type="EMBL" id="JAHESE010000001">
    <property type="protein sequence ID" value="MBT1706650.1"/>
    <property type="molecule type" value="Genomic_DNA"/>
</dbReference>
<keyword evidence="1" id="KW-0812">Transmembrane</keyword>
<organism evidence="2 3">
    <name type="scientific">Dawidia cretensis</name>
    <dbReference type="NCBI Taxonomy" id="2782350"/>
    <lineage>
        <taxon>Bacteria</taxon>
        <taxon>Pseudomonadati</taxon>
        <taxon>Bacteroidota</taxon>
        <taxon>Cytophagia</taxon>
        <taxon>Cytophagales</taxon>
        <taxon>Chryseotaleaceae</taxon>
        <taxon>Dawidia</taxon>
    </lineage>
</organism>
<proteinExistence type="predicted"/>
<dbReference type="RefSeq" id="WP_254082243.1">
    <property type="nucleotide sequence ID" value="NZ_JAHESE010000001.1"/>
</dbReference>
<name>A0AAP2GSX6_9BACT</name>
<dbReference type="Proteomes" id="UP001319080">
    <property type="component" value="Unassembled WGS sequence"/>
</dbReference>
<feature type="transmembrane region" description="Helical" evidence="1">
    <location>
        <begin position="111"/>
        <end position="129"/>
    </location>
</feature>
<sequence>MAADKDYMEHYRAQVQARLWSDPHTRPRQRELEQLADQIEQRSGIRLSLSTLKRLWRDDVTQVPHPSTLNALVSVLGHTSWADFKQATVLTPELQTTSIPPTKPVRRIASAWWWAAAASAALVTLLVLLQATNRTASPRPLVLPADIPFQADKTVTVGVPNTVQFRYDVSHITADSFFIQQSWDPRDKEAIDPASHYRSSVYYLPGFHRAKLIVNDSIVRKVRIHIKTNGWLPVADYADNSREPFYLDKITEPGTGDLHITEAQLAAAGVDISKRFQLRYYNIRDFEHITSDSFTLQARLRLDSLQNIPCPRAQVTIVTEEDIFYLQLTTPGCVGKLYLGMGETRQGAENHDLSALGCNLYDWQTVQVHNKEKQVTISLNHQPVHTVSYKKDFGKIVGIVFNFISPGAIDDVILKNGQGDVIYETAF</sequence>
<evidence type="ECO:0000313" key="2">
    <source>
        <dbReference type="EMBL" id="MBT1706650.1"/>
    </source>
</evidence>
<keyword evidence="1" id="KW-0472">Membrane</keyword>
<comment type="caution">
    <text evidence="2">The sequence shown here is derived from an EMBL/GenBank/DDBJ whole genome shotgun (WGS) entry which is preliminary data.</text>
</comment>
<accession>A0AAP2GSX6</accession>
<evidence type="ECO:0000313" key="3">
    <source>
        <dbReference type="Proteomes" id="UP001319080"/>
    </source>
</evidence>
<protein>
    <submittedName>
        <fullName evidence="2">Uncharacterized protein</fullName>
    </submittedName>
</protein>
<evidence type="ECO:0000256" key="1">
    <source>
        <dbReference type="SAM" id="Phobius"/>
    </source>
</evidence>
<keyword evidence="1" id="KW-1133">Transmembrane helix</keyword>
<keyword evidence="3" id="KW-1185">Reference proteome</keyword>
<reference evidence="2 3" key="1">
    <citation type="submission" date="2021-05" db="EMBL/GenBank/DDBJ databases">
        <title>A Polyphasic approach of four new species of the genus Ohtaekwangia: Ohtaekwangia histidinii sp. nov., Ohtaekwangia cretensis sp. nov., Ohtaekwangia indiensis sp. nov., Ohtaekwangia reichenbachii sp. nov. from diverse environment.</title>
        <authorList>
            <person name="Octaviana S."/>
        </authorList>
    </citation>
    <scope>NUCLEOTIDE SEQUENCE [LARGE SCALE GENOMIC DNA]</scope>
    <source>
        <strain evidence="2 3">PWU5</strain>
    </source>
</reference>
<gene>
    <name evidence="2" type="ORF">KK062_00365</name>
</gene>